<sequence>MTGKRAKSVGGEVTWFFAKELPGVTWGDAPGRLHYLLFRFALGQRLILGGKAQQIVGDIRVVPVQIAADKAD</sequence>
<dbReference type="EMBL" id="UGYO01000001">
    <property type="protein sequence ID" value="SUI56409.1"/>
    <property type="molecule type" value="Genomic_DNA"/>
</dbReference>
<dbReference type="Proteomes" id="UP000254069">
    <property type="component" value="Unassembled WGS sequence"/>
</dbReference>
<evidence type="ECO:0000313" key="1">
    <source>
        <dbReference type="EMBL" id="SUI56409.1"/>
    </source>
</evidence>
<accession>A0A379Z8Q9</accession>
<reference evidence="1 2" key="1">
    <citation type="submission" date="2018-06" db="EMBL/GenBank/DDBJ databases">
        <authorList>
            <consortium name="Pathogen Informatics"/>
            <person name="Doyle S."/>
        </authorList>
    </citation>
    <scope>NUCLEOTIDE SEQUENCE [LARGE SCALE GENOMIC DNA]</scope>
    <source>
        <strain evidence="1 2">NCTC10738</strain>
    </source>
</reference>
<evidence type="ECO:0000313" key="2">
    <source>
        <dbReference type="Proteomes" id="UP000254069"/>
    </source>
</evidence>
<proteinExistence type="predicted"/>
<gene>
    <name evidence="1" type="ORF">NCTC10738_01124</name>
</gene>
<keyword evidence="2" id="KW-1185">Reference proteome</keyword>
<dbReference type="AlphaFoldDB" id="A0A379Z8Q9"/>
<organism evidence="1 2">
    <name type="scientific">Shewanella algae</name>
    <dbReference type="NCBI Taxonomy" id="38313"/>
    <lineage>
        <taxon>Bacteria</taxon>
        <taxon>Pseudomonadati</taxon>
        <taxon>Pseudomonadota</taxon>
        <taxon>Gammaproteobacteria</taxon>
        <taxon>Alteromonadales</taxon>
        <taxon>Shewanellaceae</taxon>
        <taxon>Shewanella</taxon>
    </lineage>
</organism>
<name>A0A379Z8Q9_9GAMM</name>
<protein>
    <submittedName>
        <fullName evidence="1">Uncharacterized protein</fullName>
    </submittedName>
</protein>